<keyword evidence="1" id="KW-1133">Transmembrane helix</keyword>
<keyword evidence="3" id="KW-1185">Reference proteome</keyword>
<keyword evidence="1" id="KW-0472">Membrane</keyword>
<proteinExistence type="predicted"/>
<sequence>MTQRDLLWRGLGVALVVVATTVRVANGDGTHAAASLVAFILTLTGLVLIVQGRRVPAALRVERSRHRLLAQAIRDRRHKRTDDGNA</sequence>
<evidence type="ECO:0000313" key="3">
    <source>
        <dbReference type="Proteomes" id="UP000652430"/>
    </source>
</evidence>
<evidence type="ECO:0000256" key="1">
    <source>
        <dbReference type="SAM" id="Phobius"/>
    </source>
</evidence>
<gene>
    <name evidence="2" type="ORF">GCM10008023_35240</name>
</gene>
<dbReference type="EMBL" id="BNAQ01000006">
    <property type="protein sequence ID" value="GHH23816.1"/>
    <property type="molecule type" value="Genomic_DNA"/>
</dbReference>
<comment type="caution">
    <text evidence="2">The sequence shown here is derived from an EMBL/GenBank/DDBJ whole genome shotgun (WGS) entry which is preliminary data.</text>
</comment>
<protein>
    <recommendedName>
        <fullName evidence="4">DUF4229 domain-containing protein</fullName>
    </recommendedName>
</protein>
<reference evidence="3" key="1">
    <citation type="journal article" date="2019" name="Int. J. Syst. Evol. Microbiol.">
        <title>The Global Catalogue of Microorganisms (GCM) 10K type strain sequencing project: providing services to taxonomists for standard genome sequencing and annotation.</title>
        <authorList>
            <consortium name="The Broad Institute Genomics Platform"/>
            <consortium name="The Broad Institute Genome Sequencing Center for Infectious Disease"/>
            <person name="Wu L."/>
            <person name="Ma J."/>
        </authorList>
    </citation>
    <scope>NUCLEOTIDE SEQUENCE [LARGE SCALE GENOMIC DNA]</scope>
    <source>
        <strain evidence="3">CGMCC 1.8957</strain>
    </source>
</reference>
<name>A0ABQ3LTL8_9SPHN</name>
<feature type="transmembrane region" description="Helical" evidence="1">
    <location>
        <begin position="7"/>
        <end position="25"/>
    </location>
</feature>
<evidence type="ECO:0000313" key="2">
    <source>
        <dbReference type="EMBL" id="GHH23816.1"/>
    </source>
</evidence>
<organism evidence="2 3">
    <name type="scientific">Sphingomonas glacialis</name>
    <dbReference type="NCBI Taxonomy" id="658225"/>
    <lineage>
        <taxon>Bacteria</taxon>
        <taxon>Pseudomonadati</taxon>
        <taxon>Pseudomonadota</taxon>
        <taxon>Alphaproteobacteria</taxon>
        <taxon>Sphingomonadales</taxon>
        <taxon>Sphingomonadaceae</taxon>
        <taxon>Sphingomonas</taxon>
    </lineage>
</organism>
<accession>A0ABQ3LTL8</accession>
<feature type="transmembrane region" description="Helical" evidence="1">
    <location>
        <begin position="31"/>
        <end position="50"/>
    </location>
</feature>
<evidence type="ECO:0008006" key="4">
    <source>
        <dbReference type="Google" id="ProtNLM"/>
    </source>
</evidence>
<dbReference type="RefSeq" id="WP_189677335.1">
    <property type="nucleotide sequence ID" value="NZ_BNAQ01000006.1"/>
</dbReference>
<dbReference type="Proteomes" id="UP000652430">
    <property type="component" value="Unassembled WGS sequence"/>
</dbReference>
<keyword evidence="1" id="KW-0812">Transmembrane</keyword>